<dbReference type="Pfam" id="PF01336">
    <property type="entry name" value="tRNA_anti-codon"/>
    <property type="match status" value="1"/>
</dbReference>
<accession>A0AAV6N091</accession>
<dbReference type="CDD" id="cd04478">
    <property type="entry name" value="RPA2_DBD_D"/>
    <property type="match status" value="1"/>
</dbReference>
<dbReference type="GO" id="GO:0003697">
    <property type="term" value="F:single-stranded DNA binding"/>
    <property type="evidence" value="ECO:0007669"/>
    <property type="project" value="TreeGrafter"/>
</dbReference>
<evidence type="ECO:0000256" key="2">
    <source>
        <dbReference type="ARBA" id="ARBA00007815"/>
    </source>
</evidence>
<evidence type="ECO:0000256" key="3">
    <source>
        <dbReference type="ARBA" id="ARBA00022705"/>
    </source>
</evidence>
<proteinExistence type="inferred from homology"/>
<evidence type="ECO:0000256" key="10">
    <source>
        <dbReference type="SAM" id="MobiDB-lite"/>
    </source>
</evidence>
<feature type="region of interest" description="Disordered" evidence="10">
    <location>
        <begin position="54"/>
        <end position="87"/>
    </location>
</feature>
<name>A0AAV6N091_9ROSI</name>
<keyword evidence="4" id="KW-0227">DNA damage</keyword>
<sequence>MGNEHRLHLSENPFSLLQANELFVHKILSRNSSVGRSARLPACRLPGQIPFIWEAQPGLPKDKPSENLQPPPSPNSVQGASKTPHQVPEQQEAAKIWFWMKPRKKLRNVVKKNGAFGSSSSSRRHVNQESEFYRKSNDESSSSLSCISHSLSSSSSSSNGYARRRSKLSSLAKGFLRGRTMYGSQFDGNAAFSGGGFMPSQTTMAPDHSLSPAKNRDVQALLPLTVKQINDAFLSSDDKSNFVVDGVDVNNVKLVGMVRNRAGRITDVTFALDDGTGRIDCSKWVNEAADSNEVEGILDGMYVRVHGHLKSFQGKRTLNVFSIRPVTDYNEITSHFIESIYVHFYNTRLRKQQSSSMTPQPQMANLSNTPVRGYQTPISNQYTGQAGGDGWKNLEQMVLDFLQLPSCDTERGAHRDVIAQHLNVPLEKLMPAMKNLEEEGLIYSTTDDYHFKSTANG</sequence>
<organism evidence="13 14">
    <name type="scientific">Cucurbita argyrosperma subsp. sororia</name>
    <dbReference type="NCBI Taxonomy" id="37648"/>
    <lineage>
        <taxon>Eukaryota</taxon>
        <taxon>Viridiplantae</taxon>
        <taxon>Streptophyta</taxon>
        <taxon>Embryophyta</taxon>
        <taxon>Tracheophyta</taxon>
        <taxon>Spermatophyta</taxon>
        <taxon>Magnoliopsida</taxon>
        <taxon>eudicotyledons</taxon>
        <taxon>Gunneridae</taxon>
        <taxon>Pentapetalae</taxon>
        <taxon>rosids</taxon>
        <taxon>fabids</taxon>
        <taxon>Cucurbitales</taxon>
        <taxon>Cucurbitaceae</taxon>
        <taxon>Cucurbiteae</taxon>
        <taxon>Cucurbita</taxon>
    </lineage>
</organism>
<gene>
    <name evidence="13" type="primary">RPA2B</name>
    <name evidence="13" type="ORF">SDJN03_15128</name>
</gene>
<feature type="non-terminal residue" evidence="13">
    <location>
        <position position="1"/>
    </location>
</feature>
<feature type="compositionally biased region" description="Polar residues" evidence="10">
    <location>
        <begin position="75"/>
        <end position="84"/>
    </location>
</feature>
<evidence type="ECO:0000256" key="5">
    <source>
        <dbReference type="ARBA" id="ARBA00023125"/>
    </source>
</evidence>
<feature type="domain" description="Replication protein A C-terminal" evidence="12">
    <location>
        <begin position="343"/>
        <end position="449"/>
    </location>
</feature>
<reference evidence="13 14" key="1">
    <citation type="journal article" date="2021" name="Hortic Res">
        <title>The domestication of Cucurbita argyrosperma as revealed by the genome of its wild relative.</title>
        <authorList>
            <person name="Barrera-Redondo J."/>
            <person name="Sanchez-de la Vega G."/>
            <person name="Aguirre-Liguori J.A."/>
            <person name="Castellanos-Morales G."/>
            <person name="Gutierrez-Guerrero Y.T."/>
            <person name="Aguirre-Dugua X."/>
            <person name="Aguirre-Planter E."/>
            <person name="Tenaillon M.I."/>
            <person name="Lira-Saade R."/>
            <person name="Eguiarte L.E."/>
        </authorList>
    </citation>
    <scope>NUCLEOTIDE SEQUENCE [LARGE SCALE GENOMIC DNA]</scope>
    <source>
        <strain evidence="13">JBR-2021</strain>
    </source>
</reference>
<comment type="function">
    <text evidence="9">Component of the replication protein A complex (RPA) required for DNA recombination, repair and replication. The activity of RPA is mediated by single-stranded DNA binding and protein interactions. Required fo cell division in meristems. Involved in the maintenance of transcriptional epigenetic gene silencing (TGS) at specific loci (including some transposons) by regulating histone H3 acetylation, 'Lys-4' and 'Lys-9' methylation.</text>
</comment>
<feature type="compositionally biased region" description="Basic and acidic residues" evidence="10">
    <location>
        <begin position="126"/>
        <end position="138"/>
    </location>
</feature>
<keyword evidence="6" id="KW-0233">DNA recombination</keyword>
<feature type="domain" description="OB" evidence="11">
    <location>
        <begin position="252"/>
        <end position="326"/>
    </location>
</feature>
<dbReference type="InterPro" id="IPR040260">
    <property type="entry name" value="RFA2-like"/>
</dbReference>
<evidence type="ECO:0000313" key="13">
    <source>
        <dbReference type="EMBL" id="KAG6589705.1"/>
    </source>
</evidence>
<keyword evidence="14" id="KW-1185">Reference proteome</keyword>
<dbReference type="InterPro" id="IPR004365">
    <property type="entry name" value="NA-bd_OB_tRNA"/>
</dbReference>
<protein>
    <submittedName>
        <fullName evidence="13">Replication protein A 32 kDa subunit B</fullName>
    </submittedName>
</protein>
<comment type="similarity">
    <text evidence="2">Belongs to the replication factor A protein 2 family.</text>
</comment>
<keyword evidence="3" id="KW-0235">DNA replication</keyword>
<dbReference type="GO" id="GO:0000781">
    <property type="term" value="C:chromosome, telomeric region"/>
    <property type="evidence" value="ECO:0007669"/>
    <property type="project" value="TreeGrafter"/>
</dbReference>
<keyword evidence="8" id="KW-0539">Nucleus</keyword>
<comment type="caution">
    <text evidence="13">The sequence shown here is derived from an EMBL/GenBank/DDBJ whole genome shotgun (WGS) entry which is preliminary data.</text>
</comment>
<evidence type="ECO:0000259" key="12">
    <source>
        <dbReference type="Pfam" id="PF08784"/>
    </source>
</evidence>
<evidence type="ECO:0000256" key="4">
    <source>
        <dbReference type="ARBA" id="ARBA00022763"/>
    </source>
</evidence>
<dbReference type="InterPro" id="IPR014892">
    <property type="entry name" value="RPA_C"/>
</dbReference>
<dbReference type="EMBL" id="JAGKQH010000010">
    <property type="protein sequence ID" value="KAG6589705.1"/>
    <property type="molecule type" value="Genomic_DNA"/>
</dbReference>
<dbReference type="Pfam" id="PF08784">
    <property type="entry name" value="RPA_C"/>
    <property type="match status" value="1"/>
</dbReference>
<dbReference type="GO" id="GO:0005662">
    <property type="term" value="C:DNA replication factor A complex"/>
    <property type="evidence" value="ECO:0007669"/>
    <property type="project" value="TreeGrafter"/>
</dbReference>
<evidence type="ECO:0000313" key="14">
    <source>
        <dbReference type="Proteomes" id="UP000685013"/>
    </source>
</evidence>
<dbReference type="GO" id="GO:0035861">
    <property type="term" value="C:site of double-strand break"/>
    <property type="evidence" value="ECO:0007669"/>
    <property type="project" value="TreeGrafter"/>
</dbReference>
<dbReference type="Proteomes" id="UP000685013">
    <property type="component" value="Chromosome 10"/>
</dbReference>
<feature type="region of interest" description="Disordered" evidence="10">
    <location>
        <begin position="114"/>
        <end position="163"/>
    </location>
</feature>
<dbReference type="FunFam" id="1.10.10.10:FF:000168">
    <property type="entry name" value="Replication protein A 32 kDa subunit"/>
    <property type="match status" value="1"/>
</dbReference>
<evidence type="ECO:0000256" key="6">
    <source>
        <dbReference type="ARBA" id="ARBA00023172"/>
    </source>
</evidence>
<evidence type="ECO:0000256" key="9">
    <source>
        <dbReference type="ARBA" id="ARBA00057177"/>
    </source>
</evidence>
<evidence type="ECO:0000256" key="7">
    <source>
        <dbReference type="ARBA" id="ARBA00023204"/>
    </source>
</evidence>
<keyword evidence="5" id="KW-0238">DNA-binding</keyword>
<evidence type="ECO:0000256" key="8">
    <source>
        <dbReference type="ARBA" id="ARBA00023242"/>
    </source>
</evidence>
<keyword evidence="7" id="KW-0234">DNA repair</keyword>
<dbReference type="GO" id="GO:0006289">
    <property type="term" value="P:nucleotide-excision repair"/>
    <property type="evidence" value="ECO:0007669"/>
    <property type="project" value="TreeGrafter"/>
</dbReference>
<dbReference type="GO" id="GO:0006260">
    <property type="term" value="P:DNA replication"/>
    <property type="evidence" value="ECO:0007669"/>
    <property type="project" value="UniProtKB-KW"/>
</dbReference>
<comment type="subcellular location">
    <subcellularLocation>
        <location evidence="1">Nucleus</location>
    </subcellularLocation>
</comment>
<evidence type="ECO:0000256" key="1">
    <source>
        <dbReference type="ARBA" id="ARBA00004123"/>
    </source>
</evidence>
<dbReference type="FunFam" id="2.40.50.140:FF:000184">
    <property type="entry name" value="replication protein A 32 kDa subunit A-like"/>
    <property type="match status" value="1"/>
</dbReference>
<dbReference type="GO" id="GO:0000724">
    <property type="term" value="P:double-strand break repair via homologous recombination"/>
    <property type="evidence" value="ECO:0007669"/>
    <property type="project" value="TreeGrafter"/>
</dbReference>
<dbReference type="PANTHER" id="PTHR13989:SF16">
    <property type="entry name" value="REPLICATION PROTEIN A2"/>
    <property type="match status" value="1"/>
</dbReference>
<feature type="compositionally biased region" description="Low complexity" evidence="10">
    <location>
        <begin position="140"/>
        <end position="158"/>
    </location>
</feature>
<dbReference type="PANTHER" id="PTHR13989">
    <property type="entry name" value="REPLICATION PROTEIN A-RELATED"/>
    <property type="match status" value="1"/>
</dbReference>
<dbReference type="AlphaFoldDB" id="A0AAV6N091"/>
<evidence type="ECO:0000259" key="11">
    <source>
        <dbReference type="Pfam" id="PF01336"/>
    </source>
</evidence>